<dbReference type="Gene3D" id="1.25.40.10">
    <property type="entry name" value="Tetratricopeptide repeat domain"/>
    <property type="match status" value="1"/>
</dbReference>
<reference evidence="1 2" key="1">
    <citation type="submission" date="2024-07" db="EMBL/GenBank/DDBJ databases">
        <title>Section-level genome sequencing and comparative genomics of Aspergillus sections Usti and Cavernicolus.</title>
        <authorList>
            <consortium name="Lawrence Berkeley National Laboratory"/>
            <person name="Nybo J.L."/>
            <person name="Vesth T.C."/>
            <person name="Theobald S."/>
            <person name="Frisvad J.C."/>
            <person name="Larsen T.O."/>
            <person name="Kjaerboelling I."/>
            <person name="Rothschild-Mancinelli K."/>
            <person name="Lyhne E.K."/>
            <person name="Kogle M.E."/>
            <person name="Barry K."/>
            <person name="Clum A."/>
            <person name="Na H."/>
            <person name="Ledsgaard L."/>
            <person name="Lin J."/>
            <person name="Lipzen A."/>
            <person name="Kuo A."/>
            <person name="Riley R."/>
            <person name="Mondo S."/>
            <person name="LaButti K."/>
            <person name="Haridas S."/>
            <person name="Pangalinan J."/>
            <person name="Salamov A.A."/>
            <person name="Simmons B.A."/>
            <person name="Magnuson J.K."/>
            <person name="Chen J."/>
            <person name="Drula E."/>
            <person name="Henrissat B."/>
            <person name="Wiebenga A."/>
            <person name="Lubbers R.J."/>
            <person name="Gomes A.C."/>
            <person name="Macurrencykelacurrency M.R."/>
            <person name="Stajich J."/>
            <person name="Grigoriev I.V."/>
            <person name="Mortensen U.H."/>
            <person name="De vries R.P."/>
            <person name="Baker S.E."/>
            <person name="Andersen M.R."/>
        </authorList>
    </citation>
    <scope>NUCLEOTIDE SEQUENCE [LARGE SCALE GENOMIC DNA]</scope>
    <source>
        <strain evidence="1 2">CBS 756.74</strain>
    </source>
</reference>
<organism evidence="1 2">
    <name type="scientific">Aspergillus pseudodeflectus</name>
    <dbReference type="NCBI Taxonomy" id="176178"/>
    <lineage>
        <taxon>Eukaryota</taxon>
        <taxon>Fungi</taxon>
        <taxon>Dikarya</taxon>
        <taxon>Ascomycota</taxon>
        <taxon>Pezizomycotina</taxon>
        <taxon>Eurotiomycetes</taxon>
        <taxon>Eurotiomycetidae</taxon>
        <taxon>Eurotiales</taxon>
        <taxon>Aspergillaceae</taxon>
        <taxon>Aspergillus</taxon>
        <taxon>Aspergillus subgen. Nidulantes</taxon>
    </lineage>
</organism>
<accession>A0ABR4JT77</accession>
<dbReference type="InterPro" id="IPR011990">
    <property type="entry name" value="TPR-like_helical_dom_sf"/>
</dbReference>
<proteinExistence type="predicted"/>
<keyword evidence="2" id="KW-1185">Reference proteome</keyword>
<dbReference type="RefSeq" id="XP_070895516.1">
    <property type="nucleotide sequence ID" value="XM_071046578.1"/>
</dbReference>
<dbReference type="EMBL" id="JBFXLR010000047">
    <property type="protein sequence ID" value="KAL2843243.1"/>
    <property type="molecule type" value="Genomic_DNA"/>
</dbReference>
<name>A0ABR4JT77_9EURO</name>
<sequence length="122" mass="13382">MCDPEVAIREAQGAVGITPANYPDLGAMLNNLAAKLSHPYNRTGKMDDLEEDIRKAQRAVNITPVDHPDLTGRLSNLAAMLSHRYSQLLEQTDRDAYIASFLEAYNIENARPYPSASGSLGH</sequence>
<dbReference type="Proteomes" id="UP001610444">
    <property type="component" value="Unassembled WGS sequence"/>
</dbReference>
<evidence type="ECO:0000313" key="1">
    <source>
        <dbReference type="EMBL" id="KAL2843243.1"/>
    </source>
</evidence>
<protein>
    <submittedName>
        <fullName evidence="1">Uncharacterized protein</fullName>
    </submittedName>
</protein>
<dbReference type="GeneID" id="98161742"/>
<gene>
    <name evidence="1" type="ORF">BJX68DRAFT_270252</name>
</gene>
<comment type="caution">
    <text evidence="1">The sequence shown here is derived from an EMBL/GenBank/DDBJ whole genome shotgun (WGS) entry which is preliminary data.</text>
</comment>
<evidence type="ECO:0000313" key="2">
    <source>
        <dbReference type="Proteomes" id="UP001610444"/>
    </source>
</evidence>